<sequence length="161" mass="18316">MQQPAVPRQQTWIKIEEIKNESPAWSLLPIKYDTEAYITPLGDLPVKQMDDGIFLSGGIDQWPSKSEMARIMQGAGFDVYVGQYSIRLRDCDHFVFQSYGGDICEPTIDADGNTLETMTRDAQRVSNALAAHDIRHRFEIYNGNDEMVGYLHHKWPQAPVV</sequence>
<gene>
    <name evidence="1" type="ORF">GCM10023156_47770</name>
</gene>
<reference evidence="2" key="1">
    <citation type="journal article" date="2019" name="Int. J. Syst. Evol. Microbiol.">
        <title>The Global Catalogue of Microorganisms (GCM) 10K type strain sequencing project: providing services to taxonomists for standard genome sequencing and annotation.</title>
        <authorList>
            <consortium name="The Broad Institute Genomics Platform"/>
            <consortium name="The Broad Institute Genome Sequencing Center for Infectious Disease"/>
            <person name="Wu L."/>
            <person name="Ma J."/>
        </authorList>
    </citation>
    <scope>NUCLEOTIDE SEQUENCE [LARGE SCALE GENOMIC DNA]</scope>
    <source>
        <strain evidence="2">JCM 17759</strain>
    </source>
</reference>
<proteinExistence type="predicted"/>
<keyword evidence="2" id="KW-1185">Reference proteome</keyword>
<accession>A0ABP8N8E8</accession>
<protein>
    <submittedName>
        <fullName evidence="1">Uncharacterized protein</fullName>
    </submittedName>
</protein>
<evidence type="ECO:0000313" key="1">
    <source>
        <dbReference type="EMBL" id="GAA4463082.1"/>
    </source>
</evidence>
<organism evidence="1 2">
    <name type="scientific">Novipirellula rosea</name>
    <dbReference type="NCBI Taxonomy" id="1031540"/>
    <lineage>
        <taxon>Bacteria</taxon>
        <taxon>Pseudomonadati</taxon>
        <taxon>Planctomycetota</taxon>
        <taxon>Planctomycetia</taxon>
        <taxon>Pirellulales</taxon>
        <taxon>Pirellulaceae</taxon>
        <taxon>Novipirellula</taxon>
    </lineage>
</organism>
<evidence type="ECO:0000313" key="2">
    <source>
        <dbReference type="Proteomes" id="UP001500840"/>
    </source>
</evidence>
<dbReference type="Proteomes" id="UP001500840">
    <property type="component" value="Unassembled WGS sequence"/>
</dbReference>
<comment type="caution">
    <text evidence="1">The sequence shown here is derived from an EMBL/GenBank/DDBJ whole genome shotgun (WGS) entry which is preliminary data.</text>
</comment>
<dbReference type="EMBL" id="BAABGA010000064">
    <property type="protein sequence ID" value="GAA4463082.1"/>
    <property type="molecule type" value="Genomic_DNA"/>
</dbReference>
<name>A0ABP8N8E8_9BACT</name>